<dbReference type="AlphaFoldDB" id="A0A1K1LVG1"/>
<dbReference type="RefSeq" id="WP_072474430.1">
    <property type="nucleotide sequence ID" value="NZ_FPJG01000002.1"/>
</dbReference>
<keyword evidence="2" id="KW-1185">Reference proteome</keyword>
<dbReference type="EMBL" id="FPJG01000002">
    <property type="protein sequence ID" value="SFW13654.1"/>
    <property type="molecule type" value="Genomic_DNA"/>
</dbReference>
<organism evidence="1 2">
    <name type="scientific">Amycolatopsis australiensis</name>
    <dbReference type="NCBI Taxonomy" id="546364"/>
    <lineage>
        <taxon>Bacteria</taxon>
        <taxon>Bacillati</taxon>
        <taxon>Actinomycetota</taxon>
        <taxon>Actinomycetes</taxon>
        <taxon>Pseudonocardiales</taxon>
        <taxon>Pseudonocardiaceae</taxon>
        <taxon>Amycolatopsis</taxon>
    </lineage>
</organism>
<sequence>MTPAHGWRPPEVRPDSKIYAGGLFRSELLHCVPYGATPMRLDSTNAAALGLINTYVVFARCGAACRPVVADLATDPREHCTDCWARSDPAAVEHHRDDVVQLEPADHEVRWPPESTPLVNRPAAAIRAAARLLPGNVLLGHLPPRRCLLPASTTDPACITAPANSRAA</sequence>
<gene>
    <name evidence="1" type="ORF">SAMN04489730_0178</name>
</gene>
<protein>
    <submittedName>
        <fullName evidence="1">Uncharacterized protein</fullName>
    </submittedName>
</protein>
<dbReference type="Proteomes" id="UP000182740">
    <property type="component" value="Unassembled WGS sequence"/>
</dbReference>
<dbReference type="STRING" id="546364.SAMN04489730_0178"/>
<evidence type="ECO:0000313" key="1">
    <source>
        <dbReference type="EMBL" id="SFW13654.1"/>
    </source>
</evidence>
<name>A0A1K1LVG1_9PSEU</name>
<proteinExistence type="predicted"/>
<accession>A0A1K1LVG1</accession>
<evidence type="ECO:0000313" key="2">
    <source>
        <dbReference type="Proteomes" id="UP000182740"/>
    </source>
</evidence>
<reference evidence="2" key="1">
    <citation type="submission" date="2016-11" db="EMBL/GenBank/DDBJ databases">
        <authorList>
            <person name="Varghese N."/>
            <person name="Submissions S."/>
        </authorList>
    </citation>
    <scope>NUCLEOTIDE SEQUENCE [LARGE SCALE GENOMIC DNA]</scope>
    <source>
        <strain evidence="2">DSM 44671</strain>
    </source>
</reference>